<evidence type="ECO:0000256" key="8">
    <source>
        <dbReference type="ARBA" id="ARBA00023047"/>
    </source>
</evidence>
<evidence type="ECO:0000256" key="1">
    <source>
        <dbReference type="ARBA" id="ARBA00004571"/>
    </source>
</evidence>
<keyword evidence="9" id="KW-0406">Ion transport</keyword>
<dbReference type="AlphaFoldDB" id="A0A399SXX5"/>
<dbReference type="GO" id="GO:0009279">
    <property type="term" value="C:cell outer membrane"/>
    <property type="evidence" value="ECO:0007669"/>
    <property type="project" value="UniProtKB-SubCell"/>
</dbReference>
<dbReference type="PANTHER" id="PTHR33619">
    <property type="entry name" value="POLYSACCHARIDE EXPORT PROTEIN GFCE-RELATED"/>
    <property type="match status" value="1"/>
</dbReference>
<evidence type="ECO:0000256" key="6">
    <source>
        <dbReference type="ARBA" id="ARBA00022692"/>
    </source>
</evidence>
<sequence>MRTLRIKKIILLAAIALSLSLFSCRSSKELMYMKDVHNNQLIKALADTATEYIIEPGDILYVSIKSMNAEVNALFNPESNMEMQSSNSYQKYTTPQGAYLYGFEVNDLGNLTLPIIGAIPVSGHPNSRIEKIVQQYADKYLKEAIVKVKLLNYKVTIMGEVKSPGVYYNYNNNFTILEALAMANGNTDYANITNIMVIRPQPDGQKAMILDMSTSNSWAQKGFYLHPNDYIFVEPDKHKNFQLNAQAYSMIISSASLLLAVIGLLR</sequence>
<evidence type="ECO:0000256" key="4">
    <source>
        <dbReference type="ARBA" id="ARBA00022452"/>
    </source>
</evidence>
<protein>
    <submittedName>
        <fullName evidence="17">Uncharacterized protein</fullName>
    </submittedName>
</protein>
<comment type="caution">
    <text evidence="17">The sequence shown here is derived from an EMBL/GenBank/DDBJ whole genome shotgun (WGS) entry which is preliminary data.</text>
</comment>
<evidence type="ECO:0000256" key="3">
    <source>
        <dbReference type="ARBA" id="ARBA00022448"/>
    </source>
</evidence>
<evidence type="ECO:0000256" key="11">
    <source>
        <dbReference type="ARBA" id="ARBA00023136"/>
    </source>
</evidence>
<dbReference type="GO" id="GO:0015288">
    <property type="term" value="F:porin activity"/>
    <property type="evidence" value="ECO:0007669"/>
    <property type="project" value="UniProtKB-KW"/>
</dbReference>
<name>A0A399SXX5_9BACT</name>
<dbReference type="Pfam" id="PF02563">
    <property type="entry name" value="Poly_export"/>
    <property type="match status" value="1"/>
</dbReference>
<evidence type="ECO:0000256" key="9">
    <source>
        <dbReference type="ARBA" id="ARBA00023065"/>
    </source>
</evidence>
<gene>
    <name evidence="17" type="ORF">D1614_13650</name>
</gene>
<accession>A0A399SXX5</accession>
<evidence type="ECO:0000313" key="17">
    <source>
        <dbReference type="EMBL" id="RIJ47624.1"/>
    </source>
</evidence>
<keyword evidence="6" id="KW-0812">Transmembrane</keyword>
<keyword evidence="5" id="KW-0762">Sugar transport</keyword>
<dbReference type="GO" id="GO:0046930">
    <property type="term" value="C:pore complex"/>
    <property type="evidence" value="ECO:0007669"/>
    <property type="project" value="UniProtKB-KW"/>
</dbReference>
<evidence type="ECO:0000256" key="14">
    <source>
        <dbReference type="ARBA" id="ARBA00023288"/>
    </source>
</evidence>
<keyword evidence="11" id="KW-0472">Membrane</keyword>
<feature type="domain" description="Polysaccharide export protein N-terminal" evidence="15">
    <location>
        <begin position="48"/>
        <end position="150"/>
    </location>
</feature>
<evidence type="ECO:0000259" key="16">
    <source>
        <dbReference type="Pfam" id="PF22461"/>
    </source>
</evidence>
<evidence type="ECO:0000256" key="7">
    <source>
        <dbReference type="ARBA" id="ARBA00022729"/>
    </source>
</evidence>
<evidence type="ECO:0000313" key="18">
    <source>
        <dbReference type="Proteomes" id="UP000265926"/>
    </source>
</evidence>
<organism evidence="17 18">
    <name type="scientific">Maribellus luteus</name>
    <dbReference type="NCBI Taxonomy" id="2305463"/>
    <lineage>
        <taxon>Bacteria</taxon>
        <taxon>Pseudomonadati</taxon>
        <taxon>Bacteroidota</taxon>
        <taxon>Bacteroidia</taxon>
        <taxon>Marinilabiliales</taxon>
        <taxon>Prolixibacteraceae</taxon>
        <taxon>Maribellus</taxon>
    </lineage>
</organism>
<evidence type="ECO:0000256" key="5">
    <source>
        <dbReference type="ARBA" id="ARBA00022597"/>
    </source>
</evidence>
<keyword evidence="13" id="KW-0998">Cell outer membrane</keyword>
<proteinExistence type="inferred from homology"/>
<dbReference type="OrthoDB" id="662756at2"/>
<comment type="subcellular location">
    <subcellularLocation>
        <location evidence="1">Cell outer membrane</location>
        <topology evidence="1">Multi-pass membrane protein</topology>
    </subcellularLocation>
</comment>
<keyword evidence="14" id="KW-0449">Lipoprotein</keyword>
<evidence type="ECO:0000256" key="13">
    <source>
        <dbReference type="ARBA" id="ARBA00023237"/>
    </source>
</evidence>
<dbReference type="InterPro" id="IPR003715">
    <property type="entry name" value="Poly_export_N"/>
</dbReference>
<comment type="similarity">
    <text evidence="2">Belongs to the BexD/CtrA/VexA family.</text>
</comment>
<keyword evidence="4" id="KW-1134">Transmembrane beta strand</keyword>
<dbReference type="RefSeq" id="WP_119438510.1">
    <property type="nucleotide sequence ID" value="NZ_QWGR01000007.1"/>
</dbReference>
<evidence type="ECO:0000256" key="2">
    <source>
        <dbReference type="ARBA" id="ARBA00009450"/>
    </source>
</evidence>
<evidence type="ECO:0000256" key="10">
    <source>
        <dbReference type="ARBA" id="ARBA00023114"/>
    </source>
</evidence>
<keyword evidence="3" id="KW-0813">Transport</keyword>
<keyword evidence="18" id="KW-1185">Reference proteome</keyword>
<feature type="domain" description="SLBB" evidence="16">
    <location>
        <begin position="154"/>
        <end position="233"/>
    </location>
</feature>
<dbReference type="Pfam" id="PF22461">
    <property type="entry name" value="SLBB_2"/>
    <property type="match status" value="1"/>
</dbReference>
<dbReference type="Gene3D" id="3.10.560.10">
    <property type="entry name" value="Outer membrane lipoprotein wza domain like"/>
    <property type="match status" value="1"/>
</dbReference>
<dbReference type="GO" id="GO:0015159">
    <property type="term" value="F:polysaccharide transmembrane transporter activity"/>
    <property type="evidence" value="ECO:0007669"/>
    <property type="project" value="InterPro"/>
</dbReference>
<dbReference type="EMBL" id="QWGR01000007">
    <property type="protein sequence ID" value="RIJ47624.1"/>
    <property type="molecule type" value="Genomic_DNA"/>
</dbReference>
<dbReference type="Proteomes" id="UP000265926">
    <property type="component" value="Unassembled WGS sequence"/>
</dbReference>
<dbReference type="InterPro" id="IPR049712">
    <property type="entry name" value="Poly_export"/>
</dbReference>
<dbReference type="PROSITE" id="PS51257">
    <property type="entry name" value="PROKAR_LIPOPROTEIN"/>
    <property type="match status" value="1"/>
</dbReference>
<dbReference type="PANTHER" id="PTHR33619:SF3">
    <property type="entry name" value="POLYSACCHARIDE EXPORT PROTEIN GFCE-RELATED"/>
    <property type="match status" value="1"/>
</dbReference>
<keyword evidence="8" id="KW-0625">Polysaccharide transport</keyword>
<keyword evidence="7" id="KW-0732">Signal</keyword>
<dbReference type="GO" id="GO:0006811">
    <property type="term" value="P:monoatomic ion transport"/>
    <property type="evidence" value="ECO:0007669"/>
    <property type="project" value="UniProtKB-KW"/>
</dbReference>
<evidence type="ECO:0000256" key="12">
    <source>
        <dbReference type="ARBA" id="ARBA00023139"/>
    </source>
</evidence>
<evidence type="ECO:0000259" key="15">
    <source>
        <dbReference type="Pfam" id="PF02563"/>
    </source>
</evidence>
<keyword evidence="12" id="KW-0564">Palmitate</keyword>
<keyword evidence="10" id="KW-0626">Porin</keyword>
<reference evidence="17 18" key="1">
    <citation type="submission" date="2018-08" db="EMBL/GenBank/DDBJ databases">
        <title>Pallidiluteibacterium maritimus gen. nov., sp. nov., isolated from coastal sediment.</title>
        <authorList>
            <person name="Zhou L.Y."/>
        </authorList>
    </citation>
    <scope>NUCLEOTIDE SEQUENCE [LARGE SCALE GENOMIC DNA]</scope>
    <source>
        <strain evidence="17 18">XSD2</strain>
    </source>
</reference>
<dbReference type="InterPro" id="IPR054765">
    <property type="entry name" value="SLBB_dom"/>
</dbReference>